<dbReference type="SUPFAM" id="SSF102405">
    <property type="entry name" value="MCP/YpsA-like"/>
    <property type="match status" value="1"/>
</dbReference>
<dbReference type="InterPro" id="IPR036388">
    <property type="entry name" value="WH-like_DNA-bd_sf"/>
</dbReference>
<sequence length="386" mass="40697">MQRDELAAWLRLTLTPGVGNGAARRLLAAFGLPQNIFAQGERAWQSCVTTAQARALARVPEELESLTERTWQWLLDGRAPAQPAHGIVTLGDDAYPPALLATEDPPLLLYLLGAPQFVQGGAPFAPQHSLAMVGSRNPTAQGADHARQFARALREAGLCIVSGLALGIDAAAHEGALIDPPDGAAPATIAIVGTGLDRVYPRANKELAHRIARHGLLVSEYPLGTPPLPANFPKRNRIISGLSQGTLVVEAALASGSLITARLAAEQGREVFAIPGSIHAPQSRGCHALIRQGAKLVESAQDVLEELRWHAPAAAIPAQQPASEEPLAPSYQCVLDALGFDPLGLDALVARTGLDAATLQVRLLELELEGRVARLPGGLFQRTGQA</sequence>
<evidence type="ECO:0000259" key="3">
    <source>
        <dbReference type="Pfam" id="PF17782"/>
    </source>
</evidence>
<dbReference type="Gene3D" id="3.40.50.450">
    <property type="match status" value="1"/>
</dbReference>
<evidence type="ECO:0000313" key="5">
    <source>
        <dbReference type="Proteomes" id="UP000000450"/>
    </source>
</evidence>
<dbReference type="AlphaFoldDB" id="A0A9J9QF45"/>
<feature type="domain" description="DprA winged helix" evidence="3">
    <location>
        <begin position="319"/>
        <end position="378"/>
    </location>
</feature>
<dbReference type="GO" id="GO:0009294">
    <property type="term" value="P:DNA-mediated transformation"/>
    <property type="evidence" value="ECO:0007669"/>
    <property type="project" value="InterPro"/>
</dbReference>
<gene>
    <name evidence="4" type="ordered locus">Dtpsy_3394</name>
</gene>
<dbReference type="KEGG" id="dia:Dtpsy_3394"/>
<accession>A0A9J9QF45</accession>
<organism evidence="4 5">
    <name type="scientific">Acidovorax ebreus (strain TPSY)</name>
    <name type="common">Diaphorobacter sp. (strain TPSY)</name>
    <dbReference type="NCBI Taxonomy" id="535289"/>
    <lineage>
        <taxon>Bacteria</taxon>
        <taxon>Pseudomonadati</taxon>
        <taxon>Pseudomonadota</taxon>
        <taxon>Betaproteobacteria</taxon>
        <taxon>Burkholderiales</taxon>
        <taxon>Comamonadaceae</taxon>
        <taxon>Diaphorobacter</taxon>
    </lineage>
</organism>
<dbReference type="Pfam" id="PF02481">
    <property type="entry name" value="DNA_processg_A"/>
    <property type="match status" value="1"/>
</dbReference>
<dbReference type="Gene3D" id="1.10.10.10">
    <property type="entry name" value="Winged helix-like DNA-binding domain superfamily/Winged helix DNA-binding domain"/>
    <property type="match status" value="1"/>
</dbReference>
<dbReference type="RefSeq" id="WP_015914608.1">
    <property type="nucleotide sequence ID" value="NC_011992.1"/>
</dbReference>
<dbReference type="Proteomes" id="UP000000450">
    <property type="component" value="Chromosome"/>
</dbReference>
<dbReference type="InterPro" id="IPR003488">
    <property type="entry name" value="DprA"/>
</dbReference>
<evidence type="ECO:0000259" key="2">
    <source>
        <dbReference type="Pfam" id="PF02481"/>
    </source>
</evidence>
<feature type="domain" description="Smf/DprA SLOG" evidence="2">
    <location>
        <begin position="87"/>
        <end position="307"/>
    </location>
</feature>
<proteinExistence type="inferred from homology"/>
<reference evidence="4 5" key="1">
    <citation type="journal article" date="2010" name="J. Bacteriol.">
        <title>Completed genome sequence of the anaerobic iron-oxidizing bacterium Acidovorax ebreus strain TPSY.</title>
        <authorList>
            <person name="Byrne-Bailey K.G."/>
            <person name="Weber K.A."/>
            <person name="Chair A.H."/>
            <person name="Bose S."/>
            <person name="Knox T."/>
            <person name="Spanbauer T.L."/>
            <person name="Chertkov O."/>
            <person name="Coates J.D."/>
        </authorList>
    </citation>
    <scope>NUCLEOTIDE SEQUENCE [LARGE SCALE GENOMIC DNA]</scope>
    <source>
        <strain evidence="4 5">TPSY</strain>
    </source>
</reference>
<comment type="similarity">
    <text evidence="1">Belongs to the DprA/Smf family.</text>
</comment>
<dbReference type="Pfam" id="PF17782">
    <property type="entry name" value="WHD_DprA"/>
    <property type="match status" value="1"/>
</dbReference>
<name>A0A9J9QF45_ACIET</name>
<evidence type="ECO:0000313" key="4">
    <source>
        <dbReference type="EMBL" id="ACM34821.1"/>
    </source>
</evidence>
<keyword evidence="5" id="KW-1185">Reference proteome</keyword>
<evidence type="ECO:0000256" key="1">
    <source>
        <dbReference type="ARBA" id="ARBA00006525"/>
    </source>
</evidence>
<dbReference type="NCBIfam" id="TIGR00732">
    <property type="entry name" value="dprA"/>
    <property type="match status" value="1"/>
</dbReference>
<dbReference type="EMBL" id="CP001392">
    <property type="protein sequence ID" value="ACM34821.1"/>
    <property type="molecule type" value="Genomic_DNA"/>
</dbReference>
<dbReference type="InterPro" id="IPR057666">
    <property type="entry name" value="DrpA_SLOG"/>
</dbReference>
<protein>
    <submittedName>
        <fullName evidence="4">DNA protecting protein DprA</fullName>
    </submittedName>
</protein>
<dbReference type="PANTHER" id="PTHR43022:SF1">
    <property type="entry name" value="PROTEIN SMF"/>
    <property type="match status" value="1"/>
</dbReference>
<dbReference type="InterPro" id="IPR041614">
    <property type="entry name" value="DprA_WH"/>
</dbReference>
<dbReference type="PANTHER" id="PTHR43022">
    <property type="entry name" value="PROTEIN SMF"/>
    <property type="match status" value="1"/>
</dbReference>